<organism evidence="2 3">
    <name type="scientific">Breznakibacter xylanolyticus</name>
    <dbReference type="NCBI Taxonomy" id="990"/>
    <lineage>
        <taxon>Bacteria</taxon>
        <taxon>Pseudomonadati</taxon>
        <taxon>Bacteroidota</taxon>
        <taxon>Bacteroidia</taxon>
        <taxon>Marinilabiliales</taxon>
        <taxon>Marinilabiliaceae</taxon>
        <taxon>Breznakibacter</taxon>
    </lineage>
</organism>
<dbReference type="InterPro" id="IPR038726">
    <property type="entry name" value="PDDEXK_AddAB-type"/>
</dbReference>
<dbReference type="Gene3D" id="3.90.320.10">
    <property type="match status" value="1"/>
</dbReference>
<evidence type="ECO:0000313" key="3">
    <source>
        <dbReference type="Proteomes" id="UP000249239"/>
    </source>
</evidence>
<sequence>MNDYFLRRLADYYYQQSETNISDICFVFPGRRAGIFFTNYLSQMSRSPMWSPVVLTINEFVEQLHGGTSADAVTLLFELYEVYCATVERPLPFDEFMPWGETLLSDFEDVDKYLVDAAALFVNLTDIKKIESDYTFLSEQQVEAIRSFWSSFNPERLSEHQKMFLRNWESIYPLYRGLNESLTRKQLSTTGMQVRHLVETIRQKQPLTMPWPKVVFAGFFVLTPAEKELFRYMQRQGADFFWDYSPWLLPKAGSRMAEKLVSLPFNGPDVFLRENTVVFPSPDDWEQPLVETWPEITITGVASPTEQLRVVSHFLEQVQQSRAGEATVGDTTDTAVLLTDENMLIPVLHAIPPAYSQINVTLGYPLKNTPIYGLVGALLNLQKNARSTREGKTWFYFRDVLPVLQHQYITAVEPEKAVAVKNTMLKRNTVFVEASELHQSDYLVFIFQKIQHGGDFPKYIETILLRTYDLIRNREQSYFEQEFIFALYKSVVRLGDLLTRIEASVEPETWLRLFRRITETQTVAFKGEPLSGLQVMGVLETRALDFENMVILNLNEGVFPKDSAPNSFVPYNLRRGFGLPTIEHQDAIFSYYFFRLLHRAKRVQLVYHTSTQGLQTGEMSRLLYQLIYESPQRPVLQTAVEQVKLSRVAPVTARKNEAVMQRLAQFTQGGERALSPSALSLYLECPLRFYYKQIAGIAEPDEISEDLDARIFGILFHYCLEKLLTPYVGQVVSADVFARLSGNNALIRQTIQEAFVNEFSATSGKGDELGQLQGKNILVAEVLHKYIVRFLVNEQQHCPLVIRGLEKRVAAPFAVNDQLTVNIGGIIDRMDETGGYCRVMDYKTGSGKAGVGELSYLFDPGKCSDYKAIFQTLLYSWVVRHSEPVGLPIHPSVVWLKQLFEGKGYGLTLGKYKNTAELTLELVEEEFADGLRGVLEELYNPEVPFVQTREVKKCEHCTYKGLCRRG</sequence>
<dbReference type="InterPro" id="IPR027417">
    <property type="entry name" value="P-loop_NTPase"/>
</dbReference>
<keyword evidence="3" id="KW-1185">Reference proteome</keyword>
<evidence type="ECO:0000259" key="1">
    <source>
        <dbReference type="Pfam" id="PF12705"/>
    </source>
</evidence>
<feature type="domain" description="PD-(D/E)XK endonuclease-like" evidence="1">
    <location>
        <begin position="674"/>
        <end position="964"/>
    </location>
</feature>
<name>A0A2W7NLD6_9BACT</name>
<dbReference type="RefSeq" id="WP_111444057.1">
    <property type="nucleotide sequence ID" value="NZ_QKZK01000002.1"/>
</dbReference>
<reference evidence="2 3" key="1">
    <citation type="submission" date="2018-06" db="EMBL/GenBank/DDBJ databases">
        <title>Genomic Encyclopedia of Archaeal and Bacterial Type Strains, Phase II (KMG-II): from individual species to whole genera.</title>
        <authorList>
            <person name="Goeker M."/>
        </authorList>
    </citation>
    <scope>NUCLEOTIDE SEQUENCE [LARGE SCALE GENOMIC DNA]</scope>
    <source>
        <strain evidence="2 3">DSM 6779</strain>
    </source>
</reference>
<dbReference type="InterPro" id="IPR011604">
    <property type="entry name" value="PDDEXK-like_dom_sf"/>
</dbReference>
<dbReference type="AlphaFoldDB" id="A0A2W7NLD6"/>
<comment type="caution">
    <text evidence="2">The sequence shown here is derived from an EMBL/GenBank/DDBJ whole genome shotgun (WGS) entry which is preliminary data.</text>
</comment>
<dbReference type="Proteomes" id="UP000249239">
    <property type="component" value="Unassembled WGS sequence"/>
</dbReference>
<gene>
    <name evidence="2" type="ORF">LX69_00320</name>
</gene>
<dbReference type="InterPro" id="IPR011335">
    <property type="entry name" value="Restrct_endonuc-II-like"/>
</dbReference>
<protein>
    <submittedName>
        <fullName evidence="2">PD-(D/E)XK nuclease superfamily protein</fullName>
    </submittedName>
</protein>
<dbReference type="EMBL" id="QKZK01000002">
    <property type="protein sequence ID" value="PZX20323.1"/>
    <property type="molecule type" value="Genomic_DNA"/>
</dbReference>
<evidence type="ECO:0000313" key="2">
    <source>
        <dbReference type="EMBL" id="PZX20323.1"/>
    </source>
</evidence>
<dbReference type="SUPFAM" id="SSF52540">
    <property type="entry name" value="P-loop containing nucleoside triphosphate hydrolases"/>
    <property type="match status" value="1"/>
</dbReference>
<dbReference type="Pfam" id="PF12705">
    <property type="entry name" value="PDDEXK_1"/>
    <property type="match status" value="1"/>
</dbReference>
<accession>A0A2W7NLD6</accession>
<dbReference type="SUPFAM" id="SSF52980">
    <property type="entry name" value="Restriction endonuclease-like"/>
    <property type="match status" value="1"/>
</dbReference>
<dbReference type="OrthoDB" id="9762792at2"/>
<proteinExistence type="predicted"/>